<dbReference type="InterPro" id="IPR036390">
    <property type="entry name" value="WH_DNA-bd_sf"/>
</dbReference>
<dbReference type="RefSeq" id="WP_260794287.1">
    <property type="nucleotide sequence ID" value="NZ_CP093313.1"/>
</dbReference>
<evidence type="ECO:0000313" key="3">
    <source>
        <dbReference type="Proteomes" id="UP001059380"/>
    </source>
</evidence>
<dbReference type="Proteomes" id="UP001059380">
    <property type="component" value="Chromosome"/>
</dbReference>
<accession>A0A9J7BUU5</accession>
<feature type="domain" description="Transcription regulator PadR N-terminal" evidence="1">
    <location>
        <begin position="33"/>
        <end position="109"/>
    </location>
</feature>
<reference evidence="2" key="1">
    <citation type="submission" date="2021-04" db="EMBL/GenBank/DDBJ databases">
        <title>Phylogenetic analysis of Acidobacteriaceae.</title>
        <authorList>
            <person name="Qiu L."/>
            <person name="Zhang Q."/>
        </authorList>
    </citation>
    <scope>NUCLEOTIDE SEQUENCE</scope>
    <source>
        <strain evidence="2">DSM 25168</strain>
    </source>
</reference>
<organism evidence="2 3">
    <name type="scientific">Occallatibacter riparius</name>
    <dbReference type="NCBI Taxonomy" id="1002689"/>
    <lineage>
        <taxon>Bacteria</taxon>
        <taxon>Pseudomonadati</taxon>
        <taxon>Acidobacteriota</taxon>
        <taxon>Terriglobia</taxon>
        <taxon>Terriglobales</taxon>
        <taxon>Acidobacteriaceae</taxon>
        <taxon>Occallatibacter</taxon>
    </lineage>
</organism>
<evidence type="ECO:0000313" key="2">
    <source>
        <dbReference type="EMBL" id="UWZ84781.1"/>
    </source>
</evidence>
<dbReference type="InterPro" id="IPR052509">
    <property type="entry name" value="Metal_resp_DNA-bind_regulator"/>
</dbReference>
<dbReference type="AlphaFoldDB" id="A0A9J7BUU5"/>
<evidence type="ECO:0000259" key="1">
    <source>
        <dbReference type="Pfam" id="PF03551"/>
    </source>
</evidence>
<dbReference type="PANTHER" id="PTHR33169:SF14">
    <property type="entry name" value="TRANSCRIPTIONAL REGULATOR RV3488"/>
    <property type="match status" value="1"/>
</dbReference>
<dbReference type="PANTHER" id="PTHR33169">
    <property type="entry name" value="PADR-FAMILY TRANSCRIPTIONAL REGULATOR"/>
    <property type="match status" value="1"/>
</dbReference>
<dbReference type="SUPFAM" id="SSF46785">
    <property type="entry name" value="Winged helix' DNA-binding domain"/>
    <property type="match status" value="1"/>
</dbReference>
<dbReference type="Pfam" id="PF03551">
    <property type="entry name" value="PadR"/>
    <property type="match status" value="1"/>
</dbReference>
<dbReference type="Gene3D" id="1.10.10.10">
    <property type="entry name" value="Winged helix-like DNA-binding domain superfamily/Winged helix DNA-binding domain"/>
    <property type="match status" value="1"/>
</dbReference>
<protein>
    <submittedName>
        <fullName evidence="2">PadR family transcriptional regulator</fullName>
    </submittedName>
</protein>
<gene>
    <name evidence="2" type="ORF">MOP44_02325</name>
</gene>
<dbReference type="KEGG" id="orp:MOP44_02325"/>
<sequence length="132" mass="15167">MKRKKMLRGPDFFTIVELMPERSYLGELELMLLLAVIHLGEEAYGVPIARELEKYRKADVAVSSVYAALERLQAKGLITSMLGDPTPERGGKAKRFFRITKEGRRQVQEMRRVLTHLWQKMPDMKMGAAEES</sequence>
<dbReference type="InterPro" id="IPR005149">
    <property type="entry name" value="Tscrpt_reg_PadR_N"/>
</dbReference>
<name>A0A9J7BUU5_9BACT</name>
<proteinExistence type="predicted"/>
<dbReference type="InterPro" id="IPR036388">
    <property type="entry name" value="WH-like_DNA-bd_sf"/>
</dbReference>
<keyword evidence="3" id="KW-1185">Reference proteome</keyword>
<dbReference type="EMBL" id="CP093313">
    <property type="protein sequence ID" value="UWZ84781.1"/>
    <property type="molecule type" value="Genomic_DNA"/>
</dbReference>